<dbReference type="RefSeq" id="WP_101335238.1">
    <property type="nucleotide sequence ID" value="NZ_PJNI01000014.1"/>
</dbReference>
<dbReference type="InterPro" id="IPR029060">
    <property type="entry name" value="PIN-like_dom_sf"/>
</dbReference>
<keyword evidence="3" id="KW-1185">Reference proteome</keyword>
<feature type="domain" description="PIN" evidence="1">
    <location>
        <begin position="18"/>
        <end position="104"/>
    </location>
</feature>
<evidence type="ECO:0000313" key="2">
    <source>
        <dbReference type="EMBL" id="PKR80046.1"/>
    </source>
</evidence>
<proteinExistence type="predicted"/>
<dbReference type="EMBL" id="PJNI01000014">
    <property type="protein sequence ID" value="PKR80046.1"/>
    <property type="molecule type" value="Genomic_DNA"/>
</dbReference>
<dbReference type="AlphaFoldDB" id="A0A2I0R0D5"/>
<comment type="caution">
    <text evidence="2">The sequence shown here is derived from an EMBL/GenBank/DDBJ whole genome shotgun (WGS) entry which is preliminary data.</text>
</comment>
<dbReference type="SUPFAM" id="SSF88723">
    <property type="entry name" value="PIN domain-like"/>
    <property type="match status" value="1"/>
</dbReference>
<dbReference type="Proteomes" id="UP000236654">
    <property type="component" value="Unassembled WGS sequence"/>
</dbReference>
<accession>A0A2I0R0D5</accession>
<dbReference type="Pfam" id="PF01850">
    <property type="entry name" value="PIN"/>
    <property type="match status" value="1"/>
</dbReference>
<gene>
    <name evidence="2" type="ORF">CW751_11805</name>
</gene>
<evidence type="ECO:0000259" key="1">
    <source>
        <dbReference type="Pfam" id="PF01850"/>
    </source>
</evidence>
<sequence>MYSNSFAKQPSWCCQTLTDSKIYISSITELELYGKRNLSDKEIAILDELINQCIVIDLIEPIKEIVKKLNQKHSIKLPDAIIAASSIYTDIPMVTFDNDFRKLTELKLILFED</sequence>
<name>A0A2I0R0D5_9FLAO</name>
<protein>
    <submittedName>
        <fullName evidence="2">VapC toxin family PIN domain ribonuclease</fullName>
    </submittedName>
</protein>
<organism evidence="2 3">
    <name type="scientific">Brumimicrobium salinarum</name>
    <dbReference type="NCBI Taxonomy" id="2058658"/>
    <lineage>
        <taxon>Bacteria</taxon>
        <taxon>Pseudomonadati</taxon>
        <taxon>Bacteroidota</taxon>
        <taxon>Flavobacteriia</taxon>
        <taxon>Flavobacteriales</taxon>
        <taxon>Crocinitomicaceae</taxon>
        <taxon>Brumimicrobium</taxon>
    </lineage>
</organism>
<evidence type="ECO:0000313" key="3">
    <source>
        <dbReference type="Proteomes" id="UP000236654"/>
    </source>
</evidence>
<reference evidence="2 3" key="1">
    <citation type="submission" date="2017-12" db="EMBL/GenBank/DDBJ databases">
        <title>The draft genome sequence of Brumimicrobium saltpan LHR20.</title>
        <authorList>
            <person name="Do Z.-J."/>
            <person name="Luo H.-R."/>
        </authorList>
    </citation>
    <scope>NUCLEOTIDE SEQUENCE [LARGE SCALE GENOMIC DNA]</scope>
    <source>
        <strain evidence="2 3">LHR20</strain>
    </source>
</reference>
<dbReference type="OrthoDB" id="676982at2"/>
<dbReference type="InterPro" id="IPR002716">
    <property type="entry name" value="PIN_dom"/>
</dbReference>
<dbReference type="Gene3D" id="3.40.50.1010">
    <property type="entry name" value="5'-nuclease"/>
    <property type="match status" value="1"/>
</dbReference>